<comment type="caution">
    <text evidence="7">The sequence shown here is derived from an EMBL/GenBank/DDBJ whole genome shotgun (WGS) entry which is preliminary data.</text>
</comment>
<keyword evidence="8" id="KW-1185">Reference proteome</keyword>
<feature type="compositionally biased region" description="Polar residues" evidence="5">
    <location>
        <begin position="122"/>
        <end position="134"/>
    </location>
</feature>
<dbReference type="PANTHER" id="PTHR15549:SF26">
    <property type="entry name" value="AXIAL BUDDING PATTERN PROTEIN 2-RELATED"/>
    <property type="match status" value="1"/>
</dbReference>
<dbReference type="Proteomes" id="UP000559256">
    <property type="component" value="Unassembled WGS sequence"/>
</dbReference>
<dbReference type="AlphaFoldDB" id="A0A8H5AVK8"/>
<evidence type="ECO:0000256" key="5">
    <source>
        <dbReference type="SAM" id="MobiDB-lite"/>
    </source>
</evidence>
<accession>A0A8H5AVK8</accession>
<sequence>MVGAINPTSQDMFHQFKMAAQATSGNATVNPPPSNQGQGAFATASPSANPAPTLSSSSSSTADSTTSPTASQTPSPSTNHTVNTAAIAGGSSAAAAVVVIAIAVFFFIHRRRRRQTRRQQQMTHPFTCSPPNTGMSEQFPIMRSVEPNTPPSQHQTFFGPGPRHQNSNLSMTVTGPPSSHTFPAEVYSPSGALRAPPPLHPLRPQQSQEMPPSRMNNVQATDGSYSSTVVAPLSGHGMNALAKEVAAVLIQTPAFVYQGKDSRAAQINA</sequence>
<evidence type="ECO:0000256" key="1">
    <source>
        <dbReference type="ARBA" id="ARBA00004167"/>
    </source>
</evidence>
<evidence type="ECO:0000313" key="7">
    <source>
        <dbReference type="EMBL" id="KAF5311551.1"/>
    </source>
</evidence>
<comment type="subcellular location">
    <subcellularLocation>
        <location evidence="1">Membrane</location>
        <topology evidence="1">Single-pass membrane protein</topology>
    </subcellularLocation>
</comment>
<dbReference type="GO" id="GO:0071944">
    <property type="term" value="C:cell periphery"/>
    <property type="evidence" value="ECO:0007669"/>
    <property type="project" value="UniProtKB-ARBA"/>
</dbReference>
<feature type="region of interest" description="Disordered" evidence="5">
    <location>
        <begin position="22"/>
        <end position="82"/>
    </location>
</feature>
<proteinExistence type="predicted"/>
<evidence type="ECO:0000256" key="4">
    <source>
        <dbReference type="ARBA" id="ARBA00023136"/>
    </source>
</evidence>
<keyword evidence="3 6" id="KW-1133">Transmembrane helix</keyword>
<keyword evidence="4 6" id="KW-0472">Membrane</keyword>
<dbReference type="EMBL" id="JAACJM010000544">
    <property type="protein sequence ID" value="KAF5311551.1"/>
    <property type="molecule type" value="Genomic_DNA"/>
</dbReference>
<feature type="transmembrane region" description="Helical" evidence="6">
    <location>
        <begin position="85"/>
        <end position="108"/>
    </location>
</feature>
<feature type="region of interest" description="Disordered" evidence="5">
    <location>
        <begin position="195"/>
        <end position="218"/>
    </location>
</feature>
<gene>
    <name evidence="7" type="ORF">D9758_017938</name>
</gene>
<name>A0A8H5AVK8_9AGAR</name>
<feature type="compositionally biased region" description="Low complexity" evidence="5">
    <location>
        <begin position="42"/>
        <end position="78"/>
    </location>
</feature>
<dbReference type="InterPro" id="IPR051694">
    <property type="entry name" value="Immunoregulatory_rcpt-like"/>
</dbReference>
<reference evidence="7 8" key="1">
    <citation type="journal article" date="2020" name="ISME J.">
        <title>Uncovering the hidden diversity of litter-decomposition mechanisms in mushroom-forming fungi.</title>
        <authorList>
            <person name="Floudas D."/>
            <person name="Bentzer J."/>
            <person name="Ahren D."/>
            <person name="Johansson T."/>
            <person name="Persson P."/>
            <person name="Tunlid A."/>
        </authorList>
    </citation>
    <scope>NUCLEOTIDE SEQUENCE [LARGE SCALE GENOMIC DNA]</scope>
    <source>
        <strain evidence="7 8">CBS 291.85</strain>
    </source>
</reference>
<evidence type="ECO:0000256" key="2">
    <source>
        <dbReference type="ARBA" id="ARBA00022692"/>
    </source>
</evidence>
<organism evidence="7 8">
    <name type="scientific">Tetrapyrgos nigripes</name>
    <dbReference type="NCBI Taxonomy" id="182062"/>
    <lineage>
        <taxon>Eukaryota</taxon>
        <taxon>Fungi</taxon>
        <taxon>Dikarya</taxon>
        <taxon>Basidiomycota</taxon>
        <taxon>Agaricomycotina</taxon>
        <taxon>Agaricomycetes</taxon>
        <taxon>Agaricomycetidae</taxon>
        <taxon>Agaricales</taxon>
        <taxon>Marasmiineae</taxon>
        <taxon>Marasmiaceae</taxon>
        <taxon>Tetrapyrgos</taxon>
    </lineage>
</organism>
<dbReference type="GO" id="GO:0016020">
    <property type="term" value="C:membrane"/>
    <property type="evidence" value="ECO:0007669"/>
    <property type="project" value="UniProtKB-SubCell"/>
</dbReference>
<evidence type="ECO:0000256" key="3">
    <source>
        <dbReference type="ARBA" id="ARBA00022989"/>
    </source>
</evidence>
<evidence type="ECO:0000256" key="6">
    <source>
        <dbReference type="SAM" id="Phobius"/>
    </source>
</evidence>
<dbReference type="PANTHER" id="PTHR15549">
    <property type="entry name" value="PAIRED IMMUNOGLOBULIN-LIKE TYPE 2 RECEPTOR"/>
    <property type="match status" value="1"/>
</dbReference>
<feature type="region of interest" description="Disordered" evidence="5">
    <location>
        <begin position="114"/>
        <end position="134"/>
    </location>
</feature>
<keyword evidence="2 6" id="KW-0812">Transmembrane</keyword>
<feature type="compositionally biased region" description="Polar residues" evidence="5">
    <location>
        <begin position="205"/>
        <end position="218"/>
    </location>
</feature>
<evidence type="ECO:0000313" key="8">
    <source>
        <dbReference type="Proteomes" id="UP000559256"/>
    </source>
</evidence>
<protein>
    <submittedName>
        <fullName evidence="7">Uncharacterized protein</fullName>
    </submittedName>
</protein>